<reference evidence="3" key="2">
    <citation type="submission" date="2014-03" db="EMBL/GenBank/DDBJ databases">
        <title>The whipworm genome and dual-species transcriptomics of an intimate host-pathogen interaction.</title>
        <authorList>
            <person name="Foth B.J."/>
            <person name="Tsai I.J."/>
            <person name="Reid A.J."/>
            <person name="Bancroft A.J."/>
            <person name="Nichol S."/>
            <person name="Tracey A."/>
            <person name="Holroyd N."/>
            <person name="Cotton J.A."/>
            <person name="Stanley E.J."/>
            <person name="Zarowiecki M."/>
            <person name="Liu J.Z."/>
            <person name="Huckvale T."/>
            <person name="Cooper P.J."/>
            <person name="Grencis R.K."/>
            <person name="Berriman M."/>
        </authorList>
    </citation>
    <scope>NUCLEOTIDE SEQUENCE [LARGE SCALE GENOMIC DNA]</scope>
</reference>
<evidence type="ECO:0000256" key="1">
    <source>
        <dbReference type="RuleBase" id="RU000356"/>
    </source>
</evidence>
<dbReference type="InterPro" id="IPR012292">
    <property type="entry name" value="Globin/Proto"/>
</dbReference>
<dbReference type="Proteomes" id="UP000030665">
    <property type="component" value="Unassembled WGS sequence"/>
</dbReference>
<dbReference type="GO" id="GO:0020037">
    <property type="term" value="F:heme binding"/>
    <property type="evidence" value="ECO:0007669"/>
    <property type="project" value="InterPro"/>
</dbReference>
<dbReference type="PANTHER" id="PTHR47768:SF2">
    <property type="entry name" value="GLOBIN-RELATED"/>
    <property type="match status" value="1"/>
</dbReference>
<evidence type="ECO:0000313" key="4">
    <source>
        <dbReference type="Proteomes" id="UP000030665"/>
    </source>
</evidence>
<evidence type="ECO:0000313" key="3">
    <source>
        <dbReference type="EMBL" id="CDW56029.1"/>
    </source>
</evidence>
<protein>
    <submittedName>
        <fullName evidence="3">Globin</fullName>
    </submittedName>
</protein>
<dbReference type="AlphaFoldDB" id="A0A077Z8D9"/>
<dbReference type="SUPFAM" id="SSF46458">
    <property type="entry name" value="Globin-like"/>
    <property type="match status" value="1"/>
</dbReference>
<dbReference type="GO" id="GO:0005344">
    <property type="term" value="F:oxygen carrier activity"/>
    <property type="evidence" value="ECO:0007669"/>
    <property type="project" value="UniProtKB-KW"/>
</dbReference>
<dbReference type="EMBL" id="HG806002">
    <property type="protein sequence ID" value="CDW56029.1"/>
    <property type="molecule type" value="Genomic_DNA"/>
</dbReference>
<name>A0A077Z8D9_TRITR</name>
<dbReference type="OrthoDB" id="436496at2759"/>
<dbReference type="InterPro" id="IPR009050">
    <property type="entry name" value="Globin-like_sf"/>
</dbReference>
<dbReference type="PROSITE" id="PS01033">
    <property type="entry name" value="GLOBIN"/>
    <property type="match status" value="1"/>
</dbReference>
<evidence type="ECO:0000259" key="2">
    <source>
        <dbReference type="PROSITE" id="PS01033"/>
    </source>
</evidence>
<dbReference type="STRING" id="36087.A0A077Z8D9"/>
<dbReference type="GO" id="GO:0019825">
    <property type="term" value="F:oxygen binding"/>
    <property type="evidence" value="ECO:0007669"/>
    <property type="project" value="InterPro"/>
</dbReference>
<organism evidence="3 4">
    <name type="scientific">Trichuris trichiura</name>
    <name type="common">Whipworm</name>
    <name type="synonym">Trichocephalus trichiurus</name>
    <dbReference type="NCBI Taxonomy" id="36087"/>
    <lineage>
        <taxon>Eukaryota</taxon>
        <taxon>Metazoa</taxon>
        <taxon>Ecdysozoa</taxon>
        <taxon>Nematoda</taxon>
        <taxon>Enoplea</taxon>
        <taxon>Dorylaimia</taxon>
        <taxon>Trichinellida</taxon>
        <taxon>Trichuridae</taxon>
        <taxon>Trichuris</taxon>
    </lineage>
</organism>
<dbReference type="InterPro" id="IPR053341">
    <property type="entry name" value="Oxidative_stress_globin-like"/>
</dbReference>
<dbReference type="InterPro" id="IPR000971">
    <property type="entry name" value="Globin"/>
</dbReference>
<dbReference type="Pfam" id="PF00042">
    <property type="entry name" value="Globin"/>
    <property type="match status" value="1"/>
</dbReference>
<keyword evidence="1" id="KW-0479">Metal-binding</keyword>
<dbReference type="CDD" id="cd01040">
    <property type="entry name" value="Mb-like"/>
    <property type="match status" value="1"/>
</dbReference>
<keyword evidence="1" id="KW-0349">Heme</keyword>
<keyword evidence="1" id="KW-0408">Iron</keyword>
<keyword evidence="1" id="KW-0561">Oxygen transport</keyword>
<dbReference type="InterPro" id="IPR044399">
    <property type="entry name" value="Mb-like_M"/>
</dbReference>
<reference evidence="3" key="1">
    <citation type="submission" date="2014-01" db="EMBL/GenBank/DDBJ databases">
        <authorList>
            <person name="Aslett M."/>
        </authorList>
    </citation>
    <scope>NUCLEOTIDE SEQUENCE</scope>
</reference>
<comment type="similarity">
    <text evidence="1">Belongs to the globin family.</text>
</comment>
<gene>
    <name evidence="3" type="ORF">TTRE_0000430301</name>
</gene>
<keyword evidence="1" id="KW-0813">Transport</keyword>
<dbReference type="Gene3D" id="1.10.490.10">
    <property type="entry name" value="Globins"/>
    <property type="match status" value="1"/>
</dbReference>
<dbReference type="PANTHER" id="PTHR47768">
    <property type="entry name" value="GLOBIN RELATED-RELATED"/>
    <property type="match status" value="1"/>
</dbReference>
<proteinExistence type="inferred from homology"/>
<feature type="domain" description="Globin" evidence="2">
    <location>
        <begin position="65"/>
        <end position="224"/>
    </location>
</feature>
<keyword evidence="4" id="KW-1185">Reference proteome</keyword>
<sequence>MRTEFSQAIYDIPADNLPSFTAMTNDRRQSVGAGKEEERTKSRGSIWSVLPSRKYSSRNGERITCLNKRQRRCILKSWRKVHNKPKLGEEIYIQIFMQKPVLKSLFPFRATPVNELHDNVLFTRQAIIFIDFIDNVVAYVGINNGRLLQELCCRVGVSHALMTRVNFDPEWWYLFANSVLDGMQKFCLPNFSCEPLATYIGSQSMLAWRILLKHVVELMSDAFVKQRQAKGRANGEPSERKDDGSMQNDQCVRLKLELSDVQL</sequence>
<accession>A0A077Z8D9</accession>